<feature type="domain" description="PLD phosphodiesterase" evidence="9">
    <location>
        <begin position="491"/>
        <end position="518"/>
    </location>
</feature>
<evidence type="ECO:0000313" key="15">
    <source>
        <dbReference type="RefSeq" id="XP_032831016.1"/>
    </source>
</evidence>
<organism evidence="11 12">
    <name type="scientific">Petromyzon marinus</name>
    <name type="common">Sea lamprey</name>
    <dbReference type="NCBI Taxonomy" id="7757"/>
    <lineage>
        <taxon>Eukaryota</taxon>
        <taxon>Metazoa</taxon>
        <taxon>Chordata</taxon>
        <taxon>Craniata</taxon>
        <taxon>Vertebrata</taxon>
        <taxon>Cyclostomata</taxon>
        <taxon>Hyperoartia</taxon>
        <taxon>Petromyzontiformes</taxon>
        <taxon>Petromyzontidae</taxon>
        <taxon>Petromyzon</taxon>
    </lineage>
</organism>
<dbReference type="AlphaFoldDB" id="A0AAJ7U6Y8"/>
<proteinExistence type="inferred from homology"/>
<dbReference type="PROSITE" id="PS50035">
    <property type="entry name" value="PLD"/>
    <property type="match status" value="2"/>
</dbReference>
<dbReference type="GO" id="GO:0035091">
    <property type="term" value="F:phosphatidylinositol binding"/>
    <property type="evidence" value="ECO:0007669"/>
    <property type="project" value="InterPro"/>
</dbReference>
<dbReference type="InterPro" id="IPR016555">
    <property type="entry name" value="PLipase_D_euk"/>
</dbReference>
<dbReference type="SMART" id="SM00312">
    <property type="entry name" value="PX"/>
    <property type="match status" value="1"/>
</dbReference>
<dbReference type="Gene3D" id="3.30.870.10">
    <property type="entry name" value="Endonuclease Chain A"/>
    <property type="match status" value="3"/>
</dbReference>
<feature type="domain" description="PLD phosphodiesterase" evidence="9">
    <location>
        <begin position="968"/>
        <end position="995"/>
    </location>
</feature>
<evidence type="ECO:0000256" key="1">
    <source>
        <dbReference type="ARBA" id="ARBA00000798"/>
    </source>
</evidence>
<name>A0AAJ7U6Y8_PETMA</name>
<dbReference type="PROSITE" id="PS50195">
    <property type="entry name" value="PX"/>
    <property type="match status" value="1"/>
</dbReference>
<feature type="compositionally biased region" description="Polar residues" evidence="8">
    <location>
        <begin position="533"/>
        <end position="545"/>
    </location>
</feature>
<dbReference type="FunFam" id="3.30.870.10:FF:000011">
    <property type="entry name" value="Phospholipase"/>
    <property type="match status" value="1"/>
</dbReference>
<evidence type="ECO:0000259" key="9">
    <source>
        <dbReference type="PROSITE" id="PS50035"/>
    </source>
</evidence>
<evidence type="ECO:0000256" key="4">
    <source>
        <dbReference type="ARBA" id="ARBA00022801"/>
    </source>
</evidence>
<evidence type="ECO:0000259" key="10">
    <source>
        <dbReference type="PROSITE" id="PS50195"/>
    </source>
</evidence>
<dbReference type="InterPro" id="IPR001849">
    <property type="entry name" value="PH_domain"/>
</dbReference>
<dbReference type="GO" id="GO:0035556">
    <property type="term" value="P:intracellular signal transduction"/>
    <property type="evidence" value="ECO:0007669"/>
    <property type="project" value="InterPro"/>
</dbReference>
<dbReference type="RefSeq" id="XP_032831016.1">
    <property type="nucleotide sequence ID" value="XM_032975125.1"/>
</dbReference>
<feature type="region of interest" description="Disordered" evidence="8">
    <location>
        <begin position="533"/>
        <end position="664"/>
    </location>
</feature>
<dbReference type="InterPro" id="IPR036871">
    <property type="entry name" value="PX_dom_sf"/>
</dbReference>
<evidence type="ECO:0000313" key="13">
    <source>
        <dbReference type="RefSeq" id="XP_032831014.1"/>
    </source>
</evidence>
<dbReference type="Pfam" id="PF00614">
    <property type="entry name" value="PLDc"/>
    <property type="match status" value="1"/>
</dbReference>
<dbReference type="GO" id="GO:0009395">
    <property type="term" value="P:phospholipid catabolic process"/>
    <property type="evidence" value="ECO:0007669"/>
    <property type="project" value="TreeGrafter"/>
</dbReference>
<dbReference type="SUPFAM" id="SSF64268">
    <property type="entry name" value="PX domain"/>
    <property type="match status" value="1"/>
</dbReference>
<dbReference type="GO" id="GO:0060627">
    <property type="term" value="P:regulation of vesicle-mediated transport"/>
    <property type="evidence" value="ECO:0007669"/>
    <property type="project" value="TreeGrafter"/>
</dbReference>
<feature type="domain" description="PX" evidence="10">
    <location>
        <begin position="102"/>
        <end position="244"/>
    </location>
</feature>
<feature type="compositionally biased region" description="Basic and acidic residues" evidence="8">
    <location>
        <begin position="637"/>
        <end position="653"/>
    </location>
</feature>
<accession>A0AAJ7U6Y8</accession>
<dbReference type="RefSeq" id="XP_032831015.1">
    <property type="nucleotide sequence ID" value="XM_032975124.1"/>
</dbReference>
<dbReference type="Pfam" id="PF00787">
    <property type="entry name" value="PX"/>
    <property type="match status" value="1"/>
</dbReference>
<dbReference type="Pfam" id="PF13091">
    <property type="entry name" value="PLDc_2"/>
    <property type="match status" value="1"/>
</dbReference>
<dbReference type="KEGG" id="pmrn:116954540"/>
<dbReference type="GO" id="GO:0006654">
    <property type="term" value="P:phosphatidic acid biosynthetic process"/>
    <property type="evidence" value="ECO:0007669"/>
    <property type="project" value="InterPro"/>
</dbReference>
<dbReference type="FunFam" id="3.30.870.10:FF:000005">
    <property type="entry name" value="Phospholipase"/>
    <property type="match status" value="1"/>
</dbReference>
<gene>
    <name evidence="12 13 14 15" type="primary">LOC116954540</name>
</gene>
<dbReference type="SMART" id="SM00233">
    <property type="entry name" value="PH"/>
    <property type="match status" value="1"/>
</dbReference>
<dbReference type="InterPro" id="IPR001736">
    <property type="entry name" value="PLipase_D/transphosphatidylase"/>
</dbReference>
<dbReference type="RefSeq" id="XP_032831013.1">
    <property type="nucleotide sequence ID" value="XM_032975122.1"/>
</dbReference>
<dbReference type="RefSeq" id="XP_032831014.1">
    <property type="nucleotide sequence ID" value="XM_032975123.1"/>
</dbReference>
<dbReference type="PANTHER" id="PTHR18896:SF76">
    <property type="entry name" value="PHOSPHOLIPASE"/>
    <property type="match status" value="1"/>
</dbReference>
<reference evidence="12 13" key="1">
    <citation type="submission" date="2025-04" db="UniProtKB">
        <authorList>
            <consortium name="RefSeq"/>
        </authorList>
    </citation>
    <scope>IDENTIFICATION</scope>
    <source>
        <tissue evidence="12 13">Sperm</tissue>
    </source>
</reference>
<dbReference type="PANTHER" id="PTHR18896">
    <property type="entry name" value="PHOSPHOLIPASE D"/>
    <property type="match status" value="1"/>
</dbReference>
<comment type="catalytic activity">
    <reaction evidence="1 7">
        <text>a 1,2-diacyl-sn-glycero-3-phosphocholine + H2O = a 1,2-diacyl-sn-glycero-3-phosphate + choline + H(+)</text>
        <dbReference type="Rhea" id="RHEA:14445"/>
        <dbReference type="ChEBI" id="CHEBI:15354"/>
        <dbReference type="ChEBI" id="CHEBI:15377"/>
        <dbReference type="ChEBI" id="CHEBI:15378"/>
        <dbReference type="ChEBI" id="CHEBI:57643"/>
        <dbReference type="ChEBI" id="CHEBI:58608"/>
        <dbReference type="EC" id="3.1.4.4"/>
    </reaction>
</comment>
<dbReference type="SUPFAM" id="SSF56024">
    <property type="entry name" value="Phospholipase D/nuclease"/>
    <property type="match status" value="3"/>
</dbReference>
<dbReference type="InterPro" id="IPR001683">
    <property type="entry name" value="PX_dom"/>
</dbReference>
<protein>
    <recommendedName>
        <fullName evidence="7">Phospholipase</fullName>
        <ecNumber evidence="7">3.1.4.4</ecNumber>
    </recommendedName>
</protein>
<keyword evidence="4 7" id="KW-0378">Hydrolase</keyword>
<evidence type="ECO:0000313" key="12">
    <source>
        <dbReference type="RefSeq" id="XP_032831013.1"/>
    </source>
</evidence>
<dbReference type="CDD" id="cd06895">
    <property type="entry name" value="PX_PLD"/>
    <property type="match status" value="1"/>
</dbReference>
<dbReference type="InterPro" id="IPR015679">
    <property type="entry name" value="PLipase_D_fam"/>
</dbReference>
<feature type="region of interest" description="Disordered" evidence="8">
    <location>
        <begin position="1"/>
        <end position="45"/>
    </location>
</feature>
<evidence type="ECO:0000313" key="11">
    <source>
        <dbReference type="Proteomes" id="UP001318040"/>
    </source>
</evidence>
<dbReference type="InterPro" id="IPR025202">
    <property type="entry name" value="PLD-like_dom"/>
</dbReference>
<keyword evidence="3" id="KW-0677">Repeat</keyword>
<evidence type="ECO:0000313" key="14">
    <source>
        <dbReference type="RefSeq" id="XP_032831015.1"/>
    </source>
</evidence>
<keyword evidence="6" id="KW-0443">Lipid metabolism</keyword>
<dbReference type="CDD" id="cd01254">
    <property type="entry name" value="PH_PLD"/>
    <property type="match status" value="1"/>
</dbReference>
<dbReference type="SUPFAM" id="SSF50729">
    <property type="entry name" value="PH domain-like"/>
    <property type="match status" value="1"/>
</dbReference>
<evidence type="ECO:0000256" key="7">
    <source>
        <dbReference type="PIRNR" id="PIRNR009376"/>
    </source>
</evidence>
<evidence type="ECO:0000256" key="3">
    <source>
        <dbReference type="ARBA" id="ARBA00022737"/>
    </source>
</evidence>
<comment type="similarity">
    <text evidence="2 7">Belongs to the phospholipase D family.</text>
</comment>
<evidence type="ECO:0000256" key="6">
    <source>
        <dbReference type="ARBA" id="ARBA00023098"/>
    </source>
</evidence>
<evidence type="ECO:0000256" key="2">
    <source>
        <dbReference type="ARBA" id="ARBA00008664"/>
    </source>
</evidence>
<dbReference type="CDD" id="cd09138">
    <property type="entry name" value="PLDc_vPLD1_2_yPLD_like_1"/>
    <property type="match status" value="1"/>
</dbReference>
<dbReference type="SMART" id="SM00155">
    <property type="entry name" value="PLDc"/>
    <property type="match status" value="2"/>
</dbReference>
<evidence type="ECO:0000256" key="8">
    <source>
        <dbReference type="SAM" id="MobiDB-lite"/>
    </source>
</evidence>
<keyword evidence="5 7" id="KW-0442">Lipid degradation</keyword>
<keyword evidence="11" id="KW-1185">Reference proteome</keyword>
<dbReference type="GO" id="GO:0004630">
    <property type="term" value="F:phospholipase D activity"/>
    <property type="evidence" value="ECO:0007669"/>
    <property type="project" value="UniProtKB-UniRule"/>
</dbReference>
<dbReference type="PIRSF" id="PIRSF009376">
    <property type="entry name" value="Phospholipase_D_euk"/>
    <property type="match status" value="1"/>
</dbReference>
<dbReference type="Gene3D" id="3.30.1520.10">
    <property type="entry name" value="Phox-like domain"/>
    <property type="match status" value="1"/>
</dbReference>
<sequence>MPRQTDGADATLDAPQRPPRDAFGGASDSTGGAGPPPPSSPGLSLSMAHLVMSEEELEELGGTEETDSHRRTVEGRIPFIAVFHLSQVKSAQGYVFLDSTPIRVRVTEVEKTGNSKKMERANMYTVRFTHGDFSWDIKRKYKDFQQLHHDLQRYRALHRILEPARSHLERRRTVKPKREGADSKIPELPCRLEGTRREDPFARREDYVSSRKKQIENYLSGLLQYPVYRNHAATLEFLEVSGLSFIADLGPKGIEGYIEKRSGGYKMPGLHCCGKREVCFRWSKRWLAVKDSFVLYMKLDEGKISSVMLFDSDFVVKIGQQHTEVRSGVVIQNLTRTLTIKCPSFRHAMWWGKSLQQFAETHGKDYMQPNRFEAFAPVREKTLARWFVNSSGYFTEMAYALEEAKEEIFITDWWLSPEIFLKRPPVEGNYWRLDSVLKRKAEAGVRVFVLLYKEVGLALGLNSDYSKQTLMGLHPNIKVLRHPDHVSSTVLFWAHHEKLVIIDQTVAFLGGIDLAYGRWDDYQHRLTDIGSVQRTNVPATDSPSRQPKAEEANGKSNPGLTVEQQQQPEEEEEEASPDVVDSAAAPQEADASGLRESSTDAERPVGSAEAAAEAATRPGMAGWKRAMQAMKTASAESGREEQRYRATRRRTDSMDEEDAEAARQNSNDVMDGIVHRWRSMLKQRWLDKPKYPLRTHKMHIREDYGSTRRTSVELFGEARFWHGKDYCNFVLKDWVQLEKPFDDFIDRYTTPRMPWHDIGAVVHGHAARDVARHFIQRWNFAMTVKKKKSIEHFPMLLPKSLSMADRIPYVVTGCVPANVQVLRSASDWSVGIKKHEESIHKAYVEAIRTSRHYIYIENQFFISCTDNRIVWNGIGDAIVNKILEAHRDGRRFRVYVVVPLLPGFEGDISTGGGSAIQAVLHFNYRTLCRGKYSIIERLKVDMGNSWMNYISVCGLRTHAELAGTLVTELIYVHSKLMIVDDRTVIIGSANINDRSMLGKRDSEMAVMVEDTEFQESVMDGQPYQAGRFAYNLRNCCFRLVLGLLDSPHVDISDPITDHFYKEVWMSTAAINATVYEKVFMCLPSDFVLSLKDLENWGENPLMQTNPAQAKEELQKVQGFLVTMPLGFLQEENLLPAFNTKEGMMPTDLWT</sequence>
<dbReference type="EC" id="3.1.4.4" evidence="7"/>
<dbReference type="Proteomes" id="UP001318040">
    <property type="component" value="Chromosome 55"/>
</dbReference>
<evidence type="ECO:0000256" key="5">
    <source>
        <dbReference type="ARBA" id="ARBA00022963"/>
    </source>
</evidence>